<protein>
    <submittedName>
        <fullName evidence="3">Dienelactone hydrolase family protein</fullName>
    </submittedName>
</protein>
<dbReference type="InterPro" id="IPR002925">
    <property type="entry name" value="Dienelactn_hydro"/>
</dbReference>
<dbReference type="Proteomes" id="UP000783863">
    <property type="component" value="Unassembled WGS sequence"/>
</dbReference>
<dbReference type="SUPFAM" id="SSF53474">
    <property type="entry name" value="alpha/beta-Hydrolases"/>
    <property type="match status" value="1"/>
</dbReference>
<dbReference type="EMBL" id="RKLQ01000002">
    <property type="protein sequence ID" value="MBX0304877.1"/>
    <property type="molecule type" value="Genomic_DNA"/>
</dbReference>
<feature type="region of interest" description="Disordered" evidence="1">
    <location>
        <begin position="1"/>
        <end position="77"/>
    </location>
</feature>
<dbReference type="RefSeq" id="WP_220589073.1">
    <property type="nucleotide sequence ID" value="NZ_RKLQ01000002.1"/>
</dbReference>
<accession>A0A8J7YG53</accession>
<name>A0A8J7YG53_9EURY</name>
<sequence length="222" mass="23144">MSDPILIPGGRDVRGRLDRGTDAEPTSVDRGTDAEPTSVDGGTDAEPTSVDSPDTDSVVVACPPHPQHGGSRSDPRLRAVSDGLAPDVACLRFDYGEWDEGEGETADAEHAIAWAADRFDSVGLFGYSFGGGVALRAAARADTTVAACSVLAPAADPGVLDTVACPLQLLVGERDTTVDWEPVADRATALGHAVERLPATHQFRGDLGRVGELVGRYLSARL</sequence>
<keyword evidence="3" id="KW-0378">Hydrolase</keyword>
<evidence type="ECO:0000256" key="1">
    <source>
        <dbReference type="SAM" id="MobiDB-lite"/>
    </source>
</evidence>
<keyword evidence="4" id="KW-1185">Reference proteome</keyword>
<evidence type="ECO:0000313" key="4">
    <source>
        <dbReference type="Proteomes" id="UP000783863"/>
    </source>
</evidence>
<dbReference type="InterPro" id="IPR029058">
    <property type="entry name" value="AB_hydrolase_fold"/>
</dbReference>
<organism evidence="3 4">
    <name type="scientific">Haloarcula salinisoli</name>
    <dbReference type="NCBI Taxonomy" id="2487746"/>
    <lineage>
        <taxon>Archaea</taxon>
        <taxon>Methanobacteriati</taxon>
        <taxon>Methanobacteriota</taxon>
        <taxon>Stenosarchaea group</taxon>
        <taxon>Halobacteria</taxon>
        <taxon>Halobacteriales</taxon>
        <taxon>Haloarculaceae</taxon>
        <taxon>Haloarcula</taxon>
    </lineage>
</organism>
<feature type="compositionally biased region" description="Low complexity" evidence="1">
    <location>
        <begin position="47"/>
        <end position="60"/>
    </location>
</feature>
<dbReference type="GO" id="GO:0016787">
    <property type="term" value="F:hydrolase activity"/>
    <property type="evidence" value="ECO:0007669"/>
    <property type="project" value="UniProtKB-KW"/>
</dbReference>
<dbReference type="Gene3D" id="3.40.50.1820">
    <property type="entry name" value="alpha/beta hydrolase"/>
    <property type="match status" value="1"/>
</dbReference>
<evidence type="ECO:0000313" key="3">
    <source>
        <dbReference type="EMBL" id="MBX0304877.1"/>
    </source>
</evidence>
<feature type="compositionally biased region" description="Basic and acidic residues" evidence="1">
    <location>
        <begin position="11"/>
        <end position="22"/>
    </location>
</feature>
<gene>
    <name evidence="3" type="ORF">EGD98_14485</name>
</gene>
<feature type="domain" description="Dienelactone hydrolase" evidence="2">
    <location>
        <begin position="106"/>
        <end position="190"/>
    </location>
</feature>
<comment type="caution">
    <text evidence="3">The sequence shown here is derived from an EMBL/GenBank/DDBJ whole genome shotgun (WGS) entry which is preliminary data.</text>
</comment>
<evidence type="ECO:0000259" key="2">
    <source>
        <dbReference type="Pfam" id="PF01738"/>
    </source>
</evidence>
<dbReference type="AlphaFoldDB" id="A0A8J7YG53"/>
<proteinExistence type="predicted"/>
<reference evidence="3" key="1">
    <citation type="submission" date="2021-06" db="EMBL/GenBank/DDBJ databases">
        <title>Halomicroarcula sp. F24A a new haloarchaeum isolated from saline soil.</title>
        <authorList>
            <person name="Duran-Viseras A."/>
            <person name="Sanchez-Porro C."/>
            <person name="Ventosa A."/>
        </authorList>
    </citation>
    <scope>NUCLEOTIDE SEQUENCE</scope>
    <source>
        <strain evidence="3">F24A</strain>
    </source>
</reference>
<dbReference type="Pfam" id="PF01738">
    <property type="entry name" value="DLH"/>
    <property type="match status" value="1"/>
</dbReference>